<gene>
    <name evidence="8" type="ORF">EYC87_01725</name>
</gene>
<dbReference type="InterPro" id="IPR015590">
    <property type="entry name" value="Aldehyde_DH_dom"/>
</dbReference>
<dbReference type="Gene3D" id="3.40.309.10">
    <property type="entry name" value="Aldehyde Dehydrogenase, Chain A, domain 2"/>
    <property type="match status" value="1"/>
</dbReference>
<comment type="similarity">
    <text evidence="1 4 6">Belongs to the aldehyde dehydrogenase family.</text>
</comment>
<feature type="domain" description="Aldehyde dehydrogenase" evidence="7">
    <location>
        <begin position="8"/>
        <end position="451"/>
    </location>
</feature>
<dbReference type="Proteomes" id="UP001143307">
    <property type="component" value="Unassembled WGS sequence"/>
</dbReference>
<evidence type="ECO:0000313" key="8">
    <source>
        <dbReference type="EMBL" id="MCX2972305.1"/>
    </source>
</evidence>
<feature type="active site" evidence="5">
    <location>
        <position position="227"/>
    </location>
</feature>
<dbReference type="Pfam" id="PF00171">
    <property type="entry name" value="Aldedh"/>
    <property type="match status" value="1"/>
</dbReference>
<dbReference type="EMBL" id="SHNP01000001">
    <property type="protein sequence ID" value="MCX2972305.1"/>
    <property type="molecule type" value="Genomic_DNA"/>
</dbReference>
<accession>A0ABT3SRN4</accession>
<dbReference type="SUPFAM" id="SSF53720">
    <property type="entry name" value="ALDH-like"/>
    <property type="match status" value="1"/>
</dbReference>
<keyword evidence="2 4" id="KW-0560">Oxidoreductase</keyword>
<evidence type="ECO:0000256" key="6">
    <source>
        <dbReference type="RuleBase" id="RU003345"/>
    </source>
</evidence>
<comment type="caution">
    <text evidence="8">The sequence shown here is derived from an EMBL/GenBank/DDBJ whole genome shotgun (WGS) entry which is preliminary data.</text>
</comment>
<evidence type="ECO:0000256" key="3">
    <source>
        <dbReference type="ARBA" id="ARBA00023027"/>
    </source>
</evidence>
<sequence length="486" mass="53905">MSTAKHQNVTELDTQNLEALVELQRSKFRAEGEVTYSTRIDRLKRLKALIVENKTEFAKTTKREFGGARSYEFSLFSEFASKVEAIDYSMKHLKEWMKPEKRKTNKPMNFLGGNSQVRHFPKGVVGIISPWNLPFGLTVAPLTSALAAGNRALLKPSEFVPETAALFAEVVPKYFPEDEVAVVTGGAETSQRFAELPFDHLLFTGSTNIGAKVMQSASKNLVPVTLELGGKSPVIIGRSAKLDLAGTRLTFGKLLNGGQLCLSPDYVVVPDELEERLIARVVQEVQSMYPNITENEDYAGVINERHFARLQNYIDDAVAKGAKLTIVGADKTRASEDNRRMPLHILQNVNEDMLVMHEEIFGPILPVLTYSDVAEVPDMIEPRRNPLAMYYFGKDKPEQEYLLSHVQSGGVCINDITLHYVQEDLPFGGIGASGMGAYHGPEGFRGMSHARAIYSQTMIDVLPIIGARPPFGKKFRKNISKILGSI</sequence>
<dbReference type="CDD" id="cd07133">
    <property type="entry name" value="ALDH_CALDH_CalB"/>
    <property type="match status" value="1"/>
</dbReference>
<reference evidence="8" key="1">
    <citation type="submission" date="2019-02" db="EMBL/GenBank/DDBJ databases">
        <authorList>
            <person name="Li S.-H."/>
        </authorList>
    </citation>
    <scope>NUCLEOTIDE SEQUENCE</scope>
    <source>
        <strain evidence="8">IMCC8485</strain>
    </source>
</reference>
<evidence type="ECO:0000313" key="9">
    <source>
        <dbReference type="Proteomes" id="UP001143307"/>
    </source>
</evidence>
<evidence type="ECO:0000256" key="2">
    <source>
        <dbReference type="ARBA" id="ARBA00023002"/>
    </source>
</evidence>
<evidence type="ECO:0000256" key="5">
    <source>
        <dbReference type="PROSITE-ProRule" id="PRU10007"/>
    </source>
</evidence>
<dbReference type="InterPro" id="IPR016162">
    <property type="entry name" value="Ald_DH_N"/>
</dbReference>
<dbReference type="InterPro" id="IPR016161">
    <property type="entry name" value="Ald_DH/histidinol_DH"/>
</dbReference>
<name>A0ABT3SRN4_9GAMM</name>
<evidence type="ECO:0000256" key="1">
    <source>
        <dbReference type="ARBA" id="ARBA00009986"/>
    </source>
</evidence>
<evidence type="ECO:0000259" key="7">
    <source>
        <dbReference type="Pfam" id="PF00171"/>
    </source>
</evidence>
<dbReference type="RefSeq" id="WP_279251338.1">
    <property type="nucleotide sequence ID" value="NZ_SHNP01000001.1"/>
</dbReference>
<dbReference type="InterPro" id="IPR012394">
    <property type="entry name" value="Aldehyde_DH_NAD(P)"/>
</dbReference>
<dbReference type="PANTHER" id="PTHR43570:SF20">
    <property type="entry name" value="ALDEHYDE DEHYDROGENASE ALDX-RELATED"/>
    <property type="match status" value="1"/>
</dbReference>
<keyword evidence="9" id="KW-1185">Reference proteome</keyword>
<dbReference type="PIRSF" id="PIRSF036492">
    <property type="entry name" value="ALDH"/>
    <property type="match status" value="1"/>
</dbReference>
<dbReference type="InterPro" id="IPR029510">
    <property type="entry name" value="Ald_DH_CS_GLU"/>
</dbReference>
<proteinExistence type="inferred from homology"/>
<dbReference type="PANTHER" id="PTHR43570">
    <property type="entry name" value="ALDEHYDE DEHYDROGENASE"/>
    <property type="match status" value="1"/>
</dbReference>
<evidence type="ECO:0000256" key="4">
    <source>
        <dbReference type="PIRNR" id="PIRNR036492"/>
    </source>
</evidence>
<keyword evidence="3" id="KW-0520">NAD</keyword>
<protein>
    <recommendedName>
        <fullName evidence="4">Aldehyde dehydrogenase</fullName>
    </recommendedName>
</protein>
<dbReference type="PROSITE" id="PS00687">
    <property type="entry name" value="ALDEHYDE_DEHYDR_GLU"/>
    <property type="match status" value="1"/>
</dbReference>
<organism evidence="8 9">
    <name type="scientific">Candidatus Seongchinamella marina</name>
    <dbReference type="NCBI Taxonomy" id="2518990"/>
    <lineage>
        <taxon>Bacteria</taxon>
        <taxon>Pseudomonadati</taxon>
        <taxon>Pseudomonadota</taxon>
        <taxon>Gammaproteobacteria</taxon>
        <taxon>Cellvibrionales</taxon>
        <taxon>Halieaceae</taxon>
        <taxon>Seongchinamella</taxon>
    </lineage>
</organism>
<dbReference type="InterPro" id="IPR016163">
    <property type="entry name" value="Ald_DH_C"/>
</dbReference>
<dbReference type="Gene3D" id="3.40.605.10">
    <property type="entry name" value="Aldehyde Dehydrogenase, Chain A, domain 1"/>
    <property type="match status" value="1"/>
</dbReference>